<feature type="compositionally biased region" description="Basic and acidic residues" evidence="13">
    <location>
        <begin position="336"/>
        <end position="352"/>
    </location>
</feature>
<feature type="region of interest" description="Disordered" evidence="13">
    <location>
        <begin position="594"/>
        <end position="878"/>
    </location>
</feature>
<keyword evidence="3" id="KW-0808">Transferase</keyword>
<evidence type="ECO:0000313" key="16">
    <source>
        <dbReference type="EMBL" id="KAJ8981157.1"/>
    </source>
</evidence>
<keyword evidence="5 12" id="KW-0863">Zinc-finger</keyword>
<comment type="subcellular location">
    <subcellularLocation>
        <location evidence="1">Nucleus</location>
    </subcellularLocation>
</comment>
<keyword evidence="10" id="KW-0539">Nucleus</keyword>
<feature type="region of interest" description="Disordered" evidence="13">
    <location>
        <begin position="43"/>
        <end position="68"/>
    </location>
</feature>
<feature type="compositionally biased region" description="Low complexity" evidence="13">
    <location>
        <begin position="659"/>
        <end position="692"/>
    </location>
</feature>
<feature type="region of interest" description="Disordered" evidence="13">
    <location>
        <begin position="291"/>
        <end position="352"/>
    </location>
</feature>
<evidence type="ECO:0000256" key="1">
    <source>
        <dbReference type="ARBA" id="ARBA00004123"/>
    </source>
</evidence>
<evidence type="ECO:0000256" key="9">
    <source>
        <dbReference type="ARBA" id="ARBA00023163"/>
    </source>
</evidence>
<evidence type="ECO:0000256" key="11">
    <source>
        <dbReference type="ARBA" id="ARBA00048017"/>
    </source>
</evidence>
<keyword evidence="4 12" id="KW-0479">Metal-binding</keyword>
<keyword evidence="9" id="KW-0804">Transcription</keyword>
<feature type="domain" description="TAZ-type" evidence="14">
    <location>
        <begin position="320"/>
        <end position="404"/>
    </location>
</feature>
<gene>
    <name evidence="16" type="ORF">NQ317_013823</name>
</gene>
<comment type="catalytic activity">
    <reaction evidence="11">
        <text>L-lysyl-[protein] + acetyl-CoA = N(6)-acetyl-L-lysyl-[protein] + CoA + H(+)</text>
        <dbReference type="Rhea" id="RHEA:45948"/>
        <dbReference type="Rhea" id="RHEA-COMP:9752"/>
        <dbReference type="Rhea" id="RHEA-COMP:10731"/>
        <dbReference type="ChEBI" id="CHEBI:15378"/>
        <dbReference type="ChEBI" id="CHEBI:29969"/>
        <dbReference type="ChEBI" id="CHEBI:57287"/>
        <dbReference type="ChEBI" id="CHEBI:57288"/>
        <dbReference type="ChEBI" id="CHEBI:61930"/>
        <dbReference type="EC" id="2.3.1.48"/>
    </reaction>
</comment>
<dbReference type="PROSITE" id="PS50134">
    <property type="entry name" value="ZF_TAZ"/>
    <property type="match status" value="1"/>
</dbReference>
<sequence>MHAVEVARAMELRFEFFDVLSNMDMFDLENNLPDELMSSSSWGLSDNMGNTKPPAQGPGPGGIPNGIENAESNLRQMQLNHLLQQSGNKGLVSNALALAGGQLGNKSPNLQSPPNVSVAKGGVVDQMNMCSLPSSISNNAGLQSLANNGNSPQVMSSIQGISNSGGNMIMTSSNISTMGGMAGGGLVVSSSSVNKPLTSNLFAPGLPQHPGNHNVPQGLPNGPMLNRVGVGMHMNQRAPGSIHMGPRLQGPALCGPQGMPGNTSYYPNPNSGPQGIQVGVVTPQPKLNLSNQCPRFGGPPSGPVGPAGCGGDGGIVQTQPPAPSPAQPQSGAPAGHNRDHSRQLKTRGPLEAHQHLLLVPTKESPRLMESAGKSCSVAHCSSSRQIISHWKNCVRTDCPVCLPLKQADKNRNNPNGELCYDSNIQGEIEMTSNPPQNNQSPNPSATDMRRAYDALGIQCPTTATGPTPPGLIPNPGQPRPGIRLPVNTGQNIPNLAFSRVLIVLCLVLASGAEAANQGLVSQLPGGLQPGQVTASPVPGTKEWHQSVTPDLRNHLVHKKVEGDMYEMANSRSEYYHLLAEKIYKIQKELEEKQQKRKEQQLQQQHTQQPIRQGLVTRPQGTVLPCPQQSGQTQPGLRSNSPSIPGLGVLNPPGNRLIFPIQQQPNASQPQQQTNLVGLPGPSPTTSSPGLSPFGNPLSQGSTTTNNPFPTTSNGPVSLPQVSPAGQNSQNQFADMLKTNRIPPSPSSFVQQTQQQSQQPQQQSQNLPQPLQAATQNGPPRIPSTSAEPIMTPHATTTGPKSVSSSRGASPAPATPVQSSPAAMAASMGKGMSSAERAALNAPRQSSLSSQMAAITAAADREEDSPSPPSGGNKASWNR</sequence>
<reference evidence="16" key="1">
    <citation type="journal article" date="2023" name="Insect Mol. Biol.">
        <title>Genome sequencing provides insights into the evolution of gene families encoding plant cell wall-degrading enzymes in longhorned beetles.</title>
        <authorList>
            <person name="Shin N.R."/>
            <person name="Okamura Y."/>
            <person name="Kirsch R."/>
            <person name="Pauchet Y."/>
        </authorList>
    </citation>
    <scope>NUCLEOTIDE SEQUENCE</scope>
    <source>
        <strain evidence="16">MMC_N1</strain>
    </source>
</reference>
<proteinExistence type="predicted"/>
<feature type="compositionally biased region" description="Polar residues" evidence="13">
    <location>
        <begin position="793"/>
        <end position="807"/>
    </location>
</feature>
<evidence type="ECO:0000256" key="13">
    <source>
        <dbReference type="SAM" id="MobiDB-lite"/>
    </source>
</evidence>
<feature type="compositionally biased region" description="Low complexity" evidence="13">
    <location>
        <begin position="746"/>
        <end position="771"/>
    </location>
</feature>
<dbReference type="EC" id="2.3.1.48" evidence="2"/>
<dbReference type="InterPro" id="IPR013178">
    <property type="entry name" value="Histone_AcTrfase_Rtt109/CBP"/>
</dbReference>
<feature type="compositionally biased region" description="Polar residues" evidence="13">
    <location>
        <begin position="626"/>
        <end position="642"/>
    </location>
</feature>
<dbReference type="EMBL" id="JAPWTJ010000200">
    <property type="protein sequence ID" value="KAJ8981157.1"/>
    <property type="molecule type" value="Genomic_DNA"/>
</dbReference>
<keyword evidence="8" id="KW-0805">Transcription regulation</keyword>
<evidence type="ECO:0000256" key="8">
    <source>
        <dbReference type="ARBA" id="ARBA00023015"/>
    </source>
</evidence>
<dbReference type="SMART" id="SM00551">
    <property type="entry name" value="ZnF_TAZ"/>
    <property type="match status" value="1"/>
</dbReference>
<evidence type="ECO:0000256" key="3">
    <source>
        <dbReference type="ARBA" id="ARBA00022679"/>
    </source>
</evidence>
<evidence type="ECO:0000256" key="7">
    <source>
        <dbReference type="ARBA" id="ARBA00022853"/>
    </source>
</evidence>
<dbReference type="Pfam" id="PF02135">
    <property type="entry name" value="zf-TAZ"/>
    <property type="match status" value="1"/>
</dbReference>
<dbReference type="Gene3D" id="1.20.1020.10">
    <property type="entry name" value="TAZ domain"/>
    <property type="match status" value="1"/>
</dbReference>
<evidence type="ECO:0000313" key="17">
    <source>
        <dbReference type="Proteomes" id="UP001162164"/>
    </source>
</evidence>
<evidence type="ECO:0000256" key="12">
    <source>
        <dbReference type="PROSITE-ProRule" id="PRU00203"/>
    </source>
</evidence>
<dbReference type="InterPro" id="IPR000197">
    <property type="entry name" value="Znf_TAZ"/>
</dbReference>
<dbReference type="InterPro" id="IPR036529">
    <property type="entry name" value="KIX_dom_sf"/>
</dbReference>
<dbReference type="InterPro" id="IPR003101">
    <property type="entry name" value="KIX_dom"/>
</dbReference>
<dbReference type="PANTHER" id="PTHR13808">
    <property type="entry name" value="CBP/P300-RELATED"/>
    <property type="match status" value="1"/>
</dbReference>
<keyword evidence="17" id="KW-1185">Reference proteome</keyword>
<dbReference type="PANTHER" id="PTHR13808:SF1">
    <property type="entry name" value="HISTONE ACETYLTRANSFERASE"/>
    <property type="match status" value="1"/>
</dbReference>
<evidence type="ECO:0000259" key="15">
    <source>
        <dbReference type="PROSITE" id="PS50952"/>
    </source>
</evidence>
<evidence type="ECO:0000256" key="4">
    <source>
        <dbReference type="ARBA" id="ARBA00022723"/>
    </source>
</evidence>
<evidence type="ECO:0000256" key="6">
    <source>
        <dbReference type="ARBA" id="ARBA00022833"/>
    </source>
</evidence>
<comment type="caution">
    <text evidence="16">The sequence shown here is derived from an EMBL/GenBank/DDBJ whole genome shotgun (WGS) entry which is preliminary data.</text>
</comment>
<name>A0ABQ9JUT8_9CUCU</name>
<evidence type="ECO:0000256" key="5">
    <source>
        <dbReference type="ARBA" id="ARBA00022771"/>
    </source>
</evidence>
<protein>
    <recommendedName>
        <fullName evidence="2">histone acetyltransferase</fullName>
        <ecNumber evidence="2">2.3.1.48</ecNumber>
    </recommendedName>
</protein>
<feature type="compositionally biased region" description="Polar residues" evidence="13">
    <location>
        <begin position="719"/>
        <end position="732"/>
    </location>
</feature>
<feature type="compositionally biased region" description="Polar residues" evidence="13">
    <location>
        <begin position="842"/>
        <end position="852"/>
    </location>
</feature>
<evidence type="ECO:0000256" key="2">
    <source>
        <dbReference type="ARBA" id="ARBA00013184"/>
    </source>
</evidence>
<evidence type="ECO:0000259" key="14">
    <source>
        <dbReference type="PROSITE" id="PS50134"/>
    </source>
</evidence>
<dbReference type="Proteomes" id="UP001162164">
    <property type="component" value="Unassembled WGS sequence"/>
</dbReference>
<feature type="zinc finger region" description="TAZ-type" evidence="12">
    <location>
        <begin position="320"/>
        <end position="404"/>
    </location>
</feature>
<feature type="domain" description="KIX" evidence="15">
    <location>
        <begin position="511"/>
        <end position="590"/>
    </location>
</feature>
<feature type="compositionally biased region" description="Low complexity" evidence="13">
    <location>
        <begin position="700"/>
        <end position="715"/>
    </location>
</feature>
<keyword evidence="6 12" id="KW-0862">Zinc</keyword>
<organism evidence="16 17">
    <name type="scientific">Molorchus minor</name>
    <dbReference type="NCBI Taxonomy" id="1323400"/>
    <lineage>
        <taxon>Eukaryota</taxon>
        <taxon>Metazoa</taxon>
        <taxon>Ecdysozoa</taxon>
        <taxon>Arthropoda</taxon>
        <taxon>Hexapoda</taxon>
        <taxon>Insecta</taxon>
        <taxon>Pterygota</taxon>
        <taxon>Neoptera</taxon>
        <taxon>Endopterygota</taxon>
        <taxon>Coleoptera</taxon>
        <taxon>Polyphaga</taxon>
        <taxon>Cucujiformia</taxon>
        <taxon>Chrysomeloidea</taxon>
        <taxon>Cerambycidae</taxon>
        <taxon>Lamiinae</taxon>
        <taxon>Monochamini</taxon>
        <taxon>Molorchus</taxon>
    </lineage>
</organism>
<feature type="compositionally biased region" description="Polar residues" evidence="13">
    <location>
        <begin position="772"/>
        <end position="786"/>
    </location>
</feature>
<keyword evidence="7" id="KW-0156">Chromatin regulator</keyword>
<dbReference type="Pfam" id="PF02172">
    <property type="entry name" value="KIX"/>
    <property type="match status" value="1"/>
</dbReference>
<dbReference type="SUPFAM" id="SSF57933">
    <property type="entry name" value="TAZ domain"/>
    <property type="match status" value="1"/>
</dbReference>
<accession>A0ABQ9JUT8</accession>
<feature type="compositionally biased region" description="Gly residues" evidence="13">
    <location>
        <begin position="305"/>
        <end position="314"/>
    </location>
</feature>
<dbReference type="Gene3D" id="1.10.246.20">
    <property type="entry name" value="Coactivator CBP, KIX domain"/>
    <property type="match status" value="1"/>
</dbReference>
<dbReference type="PROSITE" id="PS50952">
    <property type="entry name" value="KIX"/>
    <property type="match status" value="1"/>
</dbReference>
<dbReference type="InterPro" id="IPR035898">
    <property type="entry name" value="TAZ_dom_sf"/>
</dbReference>
<feature type="compositionally biased region" description="Low complexity" evidence="13">
    <location>
        <begin position="818"/>
        <end position="834"/>
    </location>
</feature>
<evidence type="ECO:0000256" key="10">
    <source>
        <dbReference type="ARBA" id="ARBA00023242"/>
    </source>
</evidence>
<dbReference type="SUPFAM" id="SSF47040">
    <property type="entry name" value="Kix domain of CBP (creb binding protein)"/>
    <property type="match status" value="1"/>
</dbReference>